<dbReference type="Proteomes" id="UP001558474">
    <property type="component" value="Unassembled WGS sequence"/>
</dbReference>
<dbReference type="InterPro" id="IPR013563">
    <property type="entry name" value="Oligopep_ABC_C"/>
</dbReference>
<dbReference type="Pfam" id="PF00005">
    <property type="entry name" value="ABC_tran"/>
    <property type="match status" value="1"/>
</dbReference>
<dbReference type="PROSITE" id="PS00211">
    <property type="entry name" value="ABC_TRANSPORTER_1"/>
    <property type="match status" value="1"/>
</dbReference>
<dbReference type="InterPro" id="IPR017871">
    <property type="entry name" value="ABC_transporter-like_CS"/>
</dbReference>
<comment type="caution">
    <text evidence="7">The sequence shown here is derived from an EMBL/GenBank/DDBJ whole genome shotgun (WGS) entry which is preliminary data.</text>
</comment>
<dbReference type="InterPro" id="IPR050319">
    <property type="entry name" value="ABC_transp_ATP-bind"/>
</dbReference>
<proteinExistence type="inferred from homology"/>
<dbReference type="RefSeq" id="WP_368573036.1">
    <property type="nucleotide sequence ID" value="NZ_JBDLOU010000020.1"/>
</dbReference>
<dbReference type="InterPro" id="IPR003593">
    <property type="entry name" value="AAA+_ATPase"/>
</dbReference>
<dbReference type="EMBL" id="JBDLOU010000020">
    <property type="protein sequence ID" value="MEX3738948.1"/>
    <property type="molecule type" value="Genomic_DNA"/>
</dbReference>
<dbReference type="GO" id="GO:0005524">
    <property type="term" value="F:ATP binding"/>
    <property type="evidence" value="ECO:0007669"/>
    <property type="project" value="UniProtKB-KW"/>
</dbReference>
<evidence type="ECO:0000256" key="2">
    <source>
        <dbReference type="ARBA" id="ARBA00022448"/>
    </source>
</evidence>
<dbReference type="PANTHER" id="PTHR43776:SF7">
    <property type="entry name" value="D,D-DIPEPTIDE TRANSPORT ATP-BINDING PROTEIN DDPF-RELATED"/>
    <property type="match status" value="1"/>
</dbReference>
<dbReference type="Gene3D" id="3.40.50.300">
    <property type="entry name" value="P-loop containing nucleotide triphosphate hydrolases"/>
    <property type="match status" value="1"/>
</dbReference>
<dbReference type="Pfam" id="PF08352">
    <property type="entry name" value="oligo_HPY"/>
    <property type="match status" value="1"/>
</dbReference>
<feature type="region of interest" description="Disordered" evidence="5">
    <location>
        <begin position="320"/>
        <end position="349"/>
    </location>
</feature>
<evidence type="ECO:0000259" key="6">
    <source>
        <dbReference type="PROSITE" id="PS50893"/>
    </source>
</evidence>
<gene>
    <name evidence="7" type="ORF">ABFW12_11975</name>
</gene>
<evidence type="ECO:0000313" key="7">
    <source>
        <dbReference type="EMBL" id="MEX3738948.1"/>
    </source>
</evidence>
<sequence>MSRETLPKPAPEPILKLRAVRRHYKVAQGLGRHQLLRAVDGVDLEVMRGETLGLVGESGCGKSTLSRLIVGLDRPTEGEIYVGSTEVGRADRRSRRQLTKRVQIVLQDPYTSLNPRMTVGAIIGEPLVVHKLGDKRSIDRRVSEMLDLVGLSAKAASRYPHEFSGGQRQRIGIARALAISPSVLVCDEPVSALDVLVQAQILNLLALVRDELDLTCIFVAHDLDVVRQISDRVAVMYLGKIVEEGHADTVLTAPQHPYTQALLGSVPALDAGRGLPTPTLIGDPPSPIQPPPGCSFETRCPVAVDECSFRAPSLDPVDGPAHRASCHLISSTSRLTPTHPRPHQKEGKE</sequence>
<feature type="domain" description="ABC transporter" evidence="6">
    <location>
        <begin position="15"/>
        <end position="263"/>
    </location>
</feature>
<dbReference type="SUPFAM" id="SSF52540">
    <property type="entry name" value="P-loop containing nucleoside triphosphate hydrolases"/>
    <property type="match status" value="1"/>
</dbReference>
<dbReference type="CDD" id="cd03257">
    <property type="entry name" value="ABC_NikE_OppD_transporters"/>
    <property type="match status" value="1"/>
</dbReference>
<evidence type="ECO:0000256" key="3">
    <source>
        <dbReference type="ARBA" id="ARBA00022741"/>
    </source>
</evidence>
<accession>A0ABV3VC06</accession>
<evidence type="ECO:0000313" key="8">
    <source>
        <dbReference type="Proteomes" id="UP001558474"/>
    </source>
</evidence>
<keyword evidence="8" id="KW-1185">Reference proteome</keyword>
<dbReference type="SMART" id="SM00382">
    <property type="entry name" value="AAA"/>
    <property type="match status" value="1"/>
</dbReference>
<dbReference type="NCBIfam" id="TIGR01727">
    <property type="entry name" value="oligo_HPY"/>
    <property type="match status" value="1"/>
</dbReference>
<organism evidence="7 8">
    <name type="scientific">Mycolicibacterium porcinum</name>
    <dbReference type="NCBI Taxonomy" id="39693"/>
    <lineage>
        <taxon>Bacteria</taxon>
        <taxon>Bacillati</taxon>
        <taxon>Actinomycetota</taxon>
        <taxon>Actinomycetes</taxon>
        <taxon>Mycobacteriales</taxon>
        <taxon>Mycobacteriaceae</taxon>
        <taxon>Mycolicibacterium</taxon>
    </lineage>
</organism>
<dbReference type="PANTHER" id="PTHR43776">
    <property type="entry name" value="TRANSPORT ATP-BINDING PROTEIN"/>
    <property type="match status" value="1"/>
</dbReference>
<evidence type="ECO:0000256" key="1">
    <source>
        <dbReference type="ARBA" id="ARBA00005417"/>
    </source>
</evidence>
<evidence type="ECO:0000256" key="4">
    <source>
        <dbReference type="ARBA" id="ARBA00022840"/>
    </source>
</evidence>
<dbReference type="PROSITE" id="PS50893">
    <property type="entry name" value="ABC_TRANSPORTER_2"/>
    <property type="match status" value="1"/>
</dbReference>
<keyword evidence="3" id="KW-0547">Nucleotide-binding</keyword>
<protein>
    <submittedName>
        <fullName evidence="7">Oligopeptide/dipeptide ABC transporter ATP-binding protein</fullName>
    </submittedName>
</protein>
<keyword evidence="2" id="KW-0813">Transport</keyword>
<keyword evidence="4 7" id="KW-0067">ATP-binding</keyword>
<dbReference type="InterPro" id="IPR003439">
    <property type="entry name" value="ABC_transporter-like_ATP-bd"/>
</dbReference>
<dbReference type="InterPro" id="IPR027417">
    <property type="entry name" value="P-loop_NTPase"/>
</dbReference>
<reference evidence="7 8" key="1">
    <citation type="submission" date="2024-04" db="EMBL/GenBank/DDBJ databases">
        <title>Genomic Markers of Mycobacteria.</title>
        <authorList>
            <person name="Soliman M.S."/>
            <person name="Elkholy A."/>
            <person name="Soliman N.S."/>
            <person name="Abbas A."/>
            <person name="Khayrat S."/>
            <person name="Shawky S."/>
        </authorList>
    </citation>
    <scope>NUCLEOTIDE SEQUENCE [LARGE SCALE GENOMIC DNA]</scope>
    <source>
        <strain evidence="7 8">Egy-CU-AM5</strain>
    </source>
</reference>
<comment type="similarity">
    <text evidence="1">Belongs to the ABC transporter superfamily.</text>
</comment>
<evidence type="ECO:0000256" key="5">
    <source>
        <dbReference type="SAM" id="MobiDB-lite"/>
    </source>
</evidence>
<name>A0ABV3VC06_9MYCO</name>